<gene>
    <name evidence="10" type="ORF">cpu_09000</name>
</gene>
<evidence type="ECO:0000313" key="11">
    <source>
        <dbReference type="Proteomes" id="UP000187485"/>
    </source>
</evidence>
<dbReference type="EMBL" id="BDJK01000012">
    <property type="protein sequence ID" value="GAV22390.1"/>
    <property type="molecule type" value="Genomic_DNA"/>
</dbReference>
<accession>A0A1L8CTZ4</accession>
<evidence type="ECO:0000256" key="7">
    <source>
        <dbReference type="ARBA" id="ARBA00023118"/>
    </source>
</evidence>
<sequence length="270" mass="30564">MEELKLLGKIIIKGKIKTLTGLHIGGSQGSIEIGGIDNSVIKDEKGRPYIPGSSLKGKLRSLLESFEDYLSPSKLVYQKKTDDSEIKIHICNDENCAVCTIFGRNAGNYKKVGDGELTYDEMKNVTTPTRLYIRDACLDEESIKDIKPNLDLEWTEVKFENSIDRITSAANPRQTERVPRGAEFCFELVYNVLREKDKELFSKVLTAMKLLEDDYLGGSGSRGYGKIMFKDLAVYWKSREEYETGNFRAEPLAMGSLEELRQKNIPQLLK</sequence>
<evidence type="ECO:0000256" key="4">
    <source>
        <dbReference type="ARBA" id="ARBA00022759"/>
    </source>
</evidence>
<evidence type="ECO:0000256" key="1">
    <source>
        <dbReference type="ARBA" id="ARBA00006342"/>
    </source>
</evidence>
<dbReference type="Proteomes" id="UP000187485">
    <property type="component" value="Unassembled WGS sequence"/>
</dbReference>
<keyword evidence="3" id="KW-0540">Nuclease</keyword>
<dbReference type="GO" id="GO:0016787">
    <property type="term" value="F:hydrolase activity"/>
    <property type="evidence" value="ECO:0007669"/>
    <property type="project" value="UniProtKB-KW"/>
</dbReference>
<keyword evidence="6" id="KW-0694">RNA-binding</keyword>
<dbReference type="STRING" id="870242.cpu_09000"/>
<comment type="similarity">
    <text evidence="1">Belongs to the CRISPR-associated Csm3 family.</text>
</comment>
<evidence type="ECO:0000256" key="8">
    <source>
        <dbReference type="ARBA" id="ARBA00033183"/>
    </source>
</evidence>
<dbReference type="RefSeq" id="WP_075858875.1">
    <property type="nucleotide sequence ID" value="NZ_BDJK01000012.1"/>
</dbReference>
<protein>
    <recommendedName>
        <fullName evidence="2">CRISPR system Cms endoribonuclease Csm3</fullName>
    </recommendedName>
    <alternativeName>
        <fullName evidence="8">CRISPR type III A-associated RAMP protein Csm3</fullName>
    </alternativeName>
</protein>
<keyword evidence="7" id="KW-0051">Antiviral defense</keyword>
<evidence type="ECO:0000256" key="2">
    <source>
        <dbReference type="ARBA" id="ARBA00022150"/>
    </source>
</evidence>
<keyword evidence="5" id="KW-0378">Hydrolase</keyword>
<keyword evidence="11" id="KW-1185">Reference proteome</keyword>
<evidence type="ECO:0000256" key="6">
    <source>
        <dbReference type="ARBA" id="ARBA00022884"/>
    </source>
</evidence>
<dbReference type="InterPro" id="IPR013412">
    <property type="entry name" value="CRISPR-assoc_RAMP_Csm3"/>
</dbReference>
<evidence type="ECO:0000259" key="9">
    <source>
        <dbReference type="Pfam" id="PF03787"/>
    </source>
</evidence>
<keyword evidence="4" id="KW-0255">Endonuclease</keyword>
<dbReference type="GO" id="GO:0051607">
    <property type="term" value="P:defense response to virus"/>
    <property type="evidence" value="ECO:0007669"/>
    <property type="project" value="UniProtKB-KW"/>
</dbReference>
<dbReference type="InterPro" id="IPR005537">
    <property type="entry name" value="RAMP_III_fam"/>
</dbReference>
<dbReference type="PANTHER" id="PTHR35579:SF3">
    <property type="entry name" value="CRISPR SYSTEM CMS ENDORIBONUCLEASE CSM3"/>
    <property type="match status" value="1"/>
</dbReference>
<dbReference type="Pfam" id="PF03787">
    <property type="entry name" value="RAMPs"/>
    <property type="match status" value="1"/>
</dbReference>
<feature type="domain" description="CRISPR type III-associated protein" evidence="9">
    <location>
        <begin position="15"/>
        <end position="227"/>
    </location>
</feature>
<dbReference type="OrthoDB" id="1063910at2"/>
<dbReference type="AlphaFoldDB" id="A0A1L8CTZ4"/>
<evidence type="ECO:0000313" key="10">
    <source>
        <dbReference type="EMBL" id="GAV22390.1"/>
    </source>
</evidence>
<name>A0A1L8CTZ4_9THEO</name>
<dbReference type="GO" id="GO:0003723">
    <property type="term" value="F:RNA binding"/>
    <property type="evidence" value="ECO:0007669"/>
    <property type="project" value="UniProtKB-KW"/>
</dbReference>
<dbReference type="InterPro" id="IPR052216">
    <property type="entry name" value="CRISPR_Csm3_endoribonuclease"/>
</dbReference>
<dbReference type="GO" id="GO:0004519">
    <property type="term" value="F:endonuclease activity"/>
    <property type="evidence" value="ECO:0007669"/>
    <property type="project" value="UniProtKB-KW"/>
</dbReference>
<proteinExistence type="inferred from homology"/>
<reference evidence="11" key="1">
    <citation type="submission" date="2016-12" db="EMBL/GenBank/DDBJ databases">
        <title>Draft Genome Sequences od Carboxydothermus pertinax and islandicus, Hydrogenogenic Carboxydotrophic Bacteria.</title>
        <authorList>
            <person name="Fukuyama Y."/>
            <person name="Ohmae K."/>
            <person name="Yoneda Y."/>
            <person name="Yoshida T."/>
            <person name="Sako Y."/>
        </authorList>
    </citation>
    <scope>NUCLEOTIDE SEQUENCE [LARGE SCALE GENOMIC DNA]</scope>
    <source>
        <strain evidence="11">Ug1</strain>
    </source>
</reference>
<evidence type="ECO:0000256" key="3">
    <source>
        <dbReference type="ARBA" id="ARBA00022722"/>
    </source>
</evidence>
<dbReference type="PANTHER" id="PTHR35579">
    <property type="entry name" value="CRISPR SYSTEM CMS ENDORIBONUCLEASE CSM3"/>
    <property type="match status" value="1"/>
</dbReference>
<dbReference type="NCBIfam" id="TIGR02582">
    <property type="entry name" value="cas7_TM1809"/>
    <property type="match status" value="1"/>
</dbReference>
<comment type="caution">
    <text evidence="10">The sequence shown here is derived from an EMBL/GenBank/DDBJ whole genome shotgun (WGS) entry which is preliminary data.</text>
</comment>
<evidence type="ECO:0000256" key="5">
    <source>
        <dbReference type="ARBA" id="ARBA00022801"/>
    </source>
</evidence>
<organism evidence="10 11">
    <name type="scientific">Carboxydothermus pertinax</name>
    <dbReference type="NCBI Taxonomy" id="870242"/>
    <lineage>
        <taxon>Bacteria</taxon>
        <taxon>Bacillati</taxon>
        <taxon>Bacillota</taxon>
        <taxon>Clostridia</taxon>
        <taxon>Thermoanaerobacterales</taxon>
        <taxon>Thermoanaerobacteraceae</taxon>
        <taxon>Carboxydothermus</taxon>
    </lineage>
</organism>